<protein>
    <submittedName>
        <fullName evidence="2">DUF4153 domain-containing protein</fullName>
    </submittedName>
</protein>
<dbReference type="InterPro" id="IPR025291">
    <property type="entry name" value="DUF4153"/>
</dbReference>
<feature type="transmembrane region" description="Helical" evidence="1">
    <location>
        <begin position="20"/>
        <end position="38"/>
    </location>
</feature>
<dbReference type="EMBL" id="JBEWYP010000002">
    <property type="protein sequence ID" value="MET7028870.1"/>
    <property type="molecule type" value="Genomic_DNA"/>
</dbReference>
<dbReference type="Pfam" id="PF13687">
    <property type="entry name" value="DUF4153"/>
    <property type="match status" value="1"/>
</dbReference>
<feature type="transmembrane region" description="Helical" evidence="1">
    <location>
        <begin position="346"/>
        <end position="368"/>
    </location>
</feature>
<feature type="transmembrane region" description="Helical" evidence="1">
    <location>
        <begin position="79"/>
        <end position="101"/>
    </location>
</feature>
<name>A0ABV2TUC9_9FLAO</name>
<evidence type="ECO:0000313" key="2">
    <source>
        <dbReference type="EMBL" id="MET7028870.1"/>
    </source>
</evidence>
<keyword evidence="1" id="KW-0812">Transmembrane</keyword>
<feature type="transmembrane region" description="Helical" evidence="1">
    <location>
        <begin position="223"/>
        <end position="243"/>
    </location>
</feature>
<accession>A0ABV2TUC9</accession>
<feature type="transmembrane region" description="Helical" evidence="1">
    <location>
        <begin position="113"/>
        <end position="133"/>
    </location>
</feature>
<organism evidence="2 3">
    <name type="scientific">Sediminicola luteus</name>
    <dbReference type="NCBI Taxonomy" id="319238"/>
    <lineage>
        <taxon>Bacteria</taxon>
        <taxon>Pseudomonadati</taxon>
        <taxon>Bacteroidota</taxon>
        <taxon>Flavobacteriia</taxon>
        <taxon>Flavobacteriales</taxon>
        <taxon>Flavobacteriaceae</taxon>
        <taxon>Sediminicola</taxon>
    </lineage>
</organism>
<keyword evidence="3" id="KW-1185">Reference proteome</keyword>
<evidence type="ECO:0000313" key="3">
    <source>
        <dbReference type="Proteomes" id="UP001549773"/>
    </source>
</evidence>
<feature type="transmembrane region" description="Helical" evidence="1">
    <location>
        <begin position="321"/>
        <end position="340"/>
    </location>
</feature>
<evidence type="ECO:0000256" key="1">
    <source>
        <dbReference type="SAM" id="Phobius"/>
    </source>
</evidence>
<keyword evidence="1" id="KW-0472">Membrane</keyword>
<gene>
    <name evidence="2" type="ORF">ABXZ32_05665</name>
</gene>
<keyword evidence="1" id="KW-1133">Transmembrane helix</keyword>
<comment type="caution">
    <text evidence="2">The sequence shown here is derived from an EMBL/GenBank/DDBJ whole genome shotgun (WGS) entry which is preliminary data.</text>
</comment>
<feature type="transmembrane region" description="Helical" evidence="1">
    <location>
        <begin position="186"/>
        <end position="203"/>
    </location>
</feature>
<dbReference type="RefSeq" id="WP_354617698.1">
    <property type="nucleotide sequence ID" value="NZ_JBEWYP010000002.1"/>
</dbReference>
<dbReference type="Proteomes" id="UP001549773">
    <property type="component" value="Unassembled WGS sequence"/>
</dbReference>
<reference evidence="2 3" key="1">
    <citation type="submission" date="2024-07" db="EMBL/GenBank/DDBJ databases">
        <title>The genome sequence of type strain Sediminicola luteus GDMCC 1.2596T.</title>
        <authorList>
            <person name="Liu Y."/>
        </authorList>
    </citation>
    <scope>NUCLEOTIDE SEQUENCE [LARGE SCALE GENOMIC DNA]</scope>
    <source>
        <strain evidence="2 3">GDMCC 1.2596</strain>
    </source>
</reference>
<proteinExistence type="predicted"/>
<feature type="transmembrane region" description="Helical" evidence="1">
    <location>
        <begin position="255"/>
        <end position="274"/>
    </location>
</feature>
<feature type="transmembrane region" description="Helical" evidence="1">
    <location>
        <begin position="286"/>
        <end position="309"/>
    </location>
</feature>
<feature type="transmembrane region" description="Helical" evidence="1">
    <location>
        <begin position="153"/>
        <end position="174"/>
    </location>
</feature>
<sequence length="596" mass="69297">MNLPSIKEIISKARDAFQRFPLTLSWVVLGTLFGIYIIEYQPTTLFEEHGGKVLTLILGVSWLTGTQFLIEQTANPKKWWWLKIMVLLLLLLFYIQLPDFIEFDINPKFFTRFFLYLLAGHLFVLFAPFAFTWNSPAYWNYLKNIATSIVRSLFFSGILYLGLVLAMTAVKFLFDYDLDAKRYGQLFIVCLGIVNSWIFMANFPRDIMGQTKVKYEKALEVLVSYILIPLALLYILILYAYSFKIIVAWELPKGWVSYLVTALAFLGFLIQVLINPVQKTLKSWSINYFYPLFYILLSPLLILLFIAIIRRIADYGITENRYFVFALALWITGNTLYLLLSKKKSLRILPISLFLIALFVSFGFWGAFTVSKHSQAKQFEKVYSHIKKNKGMASGSDIEQLRSILIYLNERDAIPLLNEVTGISIDNAFKDSTETYTRYSYLPTERILDSLGIYLDPDAEDIMDHRNNYFSYYDPNEKVHSYDISDYDHFAALNFNDYERGNLTIGPFKVLFSNTKTELVIEQEDQKEVLTIPMKEGFKRLTSYIDFNSIRDKDLVFVAKNDSIEAELIFTELGFFMEKDSVQINNAKAFLFLKKY</sequence>